<organism evidence="5 6">
    <name type="scientific">Catenulispora yoronensis</name>
    <dbReference type="NCBI Taxonomy" id="450799"/>
    <lineage>
        <taxon>Bacteria</taxon>
        <taxon>Bacillati</taxon>
        <taxon>Actinomycetota</taxon>
        <taxon>Actinomycetes</taxon>
        <taxon>Catenulisporales</taxon>
        <taxon>Catenulisporaceae</taxon>
        <taxon>Catenulispora</taxon>
    </lineage>
</organism>
<dbReference type="InterPro" id="IPR003680">
    <property type="entry name" value="Flavodoxin_fold"/>
</dbReference>
<protein>
    <submittedName>
        <fullName evidence="5">NAD(P)H-dependent oxidoreductase</fullName>
    </submittedName>
</protein>
<evidence type="ECO:0000313" key="6">
    <source>
        <dbReference type="Proteomes" id="UP001500751"/>
    </source>
</evidence>
<dbReference type="PANTHER" id="PTHR10204:SF34">
    <property type="entry name" value="NAD(P)H DEHYDROGENASE [QUINONE] 1 ISOFORM 1"/>
    <property type="match status" value="1"/>
</dbReference>
<name>A0ABP5FLV9_9ACTN</name>
<dbReference type="RefSeq" id="WP_344666308.1">
    <property type="nucleotide sequence ID" value="NZ_BAAAQN010000015.1"/>
</dbReference>
<sequence>MRVLIVLDHPYTLASADNVPHRRSFTAAVTAAAIRGLEAAGHDVDLVDLAADGFAPAMTAADLAAWRQAGVVDPRVADYQRRLLAADHLVFAFPVWWEAMPAATKGFLDRVLTKGVVFEELPGAKGNPFRSLMPRLSGVTVLSVMTTPDKAYRWWFRDPLTKILFKGTFGKIGVKSLTWVNYDRVTDRTAEQRQRMLHDTEARFAGLAVRSPVGPAASAGAGRAGSPTSPTSPTNPTN</sequence>
<dbReference type="Gene3D" id="3.40.50.360">
    <property type="match status" value="1"/>
</dbReference>
<keyword evidence="6" id="KW-1185">Reference proteome</keyword>
<evidence type="ECO:0000313" key="5">
    <source>
        <dbReference type="EMBL" id="GAA2029401.1"/>
    </source>
</evidence>
<comment type="caution">
    <text evidence="5">The sequence shown here is derived from an EMBL/GenBank/DDBJ whole genome shotgun (WGS) entry which is preliminary data.</text>
</comment>
<evidence type="ECO:0000256" key="1">
    <source>
        <dbReference type="ARBA" id="ARBA00006252"/>
    </source>
</evidence>
<dbReference type="Proteomes" id="UP001500751">
    <property type="component" value="Unassembled WGS sequence"/>
</dbReference>
<feature type="domain" description="Flavodoxin-like fold" evidence="4">
    <location>
        <begin position="1"/>
        <end position="199"/>
    </location>
</feature>
<reference evidence="6" key="1">
    <citation type="journal article" date="2019" name="Int. J. Syst. Evol. Microbiol.">
        <title>The Global Catalogue of Microorganisms (GCM) 10K type strain sequencing project: providing services to taxonomists for standard genome sequencing and annotation.</title>
        <authorList>
            <consortium name="The Broad Institute Genomics Platform"/>
            <consortium name="The Broad Institute Genome Sequencing Center for Infectious Disease"/>
            <person name="Wu L."/>
            <person name="Ma J."/>
        </authorList>
    </citation>
    <scope>NUCLEOTIDE SEQUENCE [LARGE SCALE GENOMIC DNA]</scope>
    <source>
        <strain evidence="6">JCM 16014</strain>
    </source>
</reference>
<dbReference type="InterPro" id="IPR029039">
    <property type="entry name" value="Flavoprotein-like_sf"/>
</dbReference>
<feature type="region of interest" description="Disordered" evidence="3">
    <location>
        <begin position="214"/>
        <end position="238"/>
    </location>
</feature>
<evidence type="ECO:0000256" key="3">
    <source>
        <dbReference type="SAM" id="MobiDB-lite"/>
    </source>
</evidence>
<accession>A0ABP5FLV9</accession>
<dbReference type="PANTHER" id="PTHR10204">
    <property type="entry name" value="NAD P H OXIDOREDUCTASE-RELATED"/>
    <property type="match status" value="1"/>
</dbReference>
<dbReference type="EMBL" id="BAAAQN010000015">
    <property type="protein sequence ID" value="GAA2029401.1"/>
    <property type="molecule type" value="Genomic_DNA"/>
</dbReference>
<dbReference type="InterPro" id="IPR051545">
    <property type="entry name" value="NAD(P)H_dehydrogenase_qn"/>
</dbReference>
<proteinExistence type="inferred from homology"/>
<dbReference type="Pfam" id="PF02525">
    <property type="entry name" value="Flavodoxin_2"/>
    <property type="match status" value="1"/>
</dbReference>
<comment type="similarity">
    <text evidence="1">Belongs to the NAD(P)H dehydrogenase (quinone) family.</text>
</comment>
<dbReference type="SUPFAM" id="SSF52218">
    <property type="entry name" value="Flavoproteins"/>
    <property type="match status" value="1"/>
</dbReference>
<evidence type="ECO:0000259" key="4">
    <source>
        <dbReference type="Pfam" id="PF02525"/>
    </source>
</evidence>
<evidence type="ECO:0000256" key="2">
    <source>
        <dbReference type="ARBA" id="ARBA00023002"/>
    </source>
</evidence>
<gene>
    <name evidence="5" type="ORF">GCM10009839_31180</name>
</gene>
<keyword evidence="2" id="KW-0560">Oxidoreductase</keyword>